<dbReference type="AlphaFoldDB" id="A0A0D2ECU9"/>
<dbReference type="RefSeq" id="XP_013313782.1">
    <property type="nucleotide sequence ID" value="XM_013458328.1"/>
</dbReference>
<reference evidence="1 2" key="1">
    <citation type="submission" date="2015-01" db="EMBL/GenBank/DDBJ databases">
        <title>The Genome Sequence of Exophiala xenobiotica CBS118157.</title>
        <authorList>
            <consortium name="The Broad Institute Genomics Platform"/>
            <person name="Cuomo C."/>
            <person name="de Hoog S."/>
            <person name="Gorbushina A."/>
            <person name="Stielow B."/>
            <person name="Teixiera M."/>
            <person name="Abouelleil A."/>
            <person name="Chapman S.B."/>
            <person name="Priest M."/>
            <person name="Young S.K."/>
            <person name="Wortman J."/>
            <person name="Nusbaum C."/>
            <person name="Birren B."/>
        </authorList>
    </citation>
    <scope>NUCLEOTIDE SEQUENCE [LARGE SCALE GENOMIC DNA]</scope>
    <source>
        <strain evidence="1 2">CBS 118157</strain>
    </source>
</reference>
<evidence type="ECO:0000313" key="2">
    <source>
        <dbReference type="Proteomes" id="UP000054342"/>
    </source>
</evidence>
<protein>
    <recommendedName>
        <fullName evidence="3">Erythromycin esterase</fullName>
    </recommendedName>
</protein>
<dbReference type="OrthoDB" id="413649at2759"/>
<dbReference type="GO" id="GO:0046677">
    <property type="term" value="P:response to antibiotic"/>
    <property type="evidence" value="ECO:0007669"/>
    <property type="project" value="InterPro"/>
</dbReference>
<proteinExistence type="predicted"/>
<dbReference type="InterPro" id="IPR014622">
    <property type="entry name" value="UCP036794_erythomycin"/>
</dbReference>
<dbReference type="EMBL" id="KN847321">
    <property type="protein sequence ID" value="KIW53198.1"/>
    <property type="molecule type" value="Genomic_DNA"/>
</dbReference>
<dbReference type="CDD" id="cd14728">
    <property type="entry name" value="Ere-like"/>
    <property type="match status" value="1"/>
</dbReference>
<dbReference type="PANTHER" id="PTHR31299">
    <property type="entry name" value="ESTERASE, PUTATIVE (AFU_ORTHOLOGUE AFUA_1G05850)-RELATED"/>
    <property type="match status" value="1"/>
</dbReference>
<dbReference type="InterPro" id="IPR052036">
    <property type="entry name" value="Hydrolase/PRTase-associated"/>
</dbReference>
<accession>A0A0D2ECU9</accession>
<dbReference type="GeneID" id="25330698"/>
<keyword evidence="2" id="KW-1185">Reference proteome</keyword>
<dbReference type="Proteomes" id="UP000054342">
    <property type="component" value="Unassembled WGS sequence"/>
</dbReference>
<dbReference type="InterPro" id="IPR007815">
    <property type="entry name" value="Emycin_Estase"/>
</dbReference>
<dbReference type="PIRSF" id="PIRSF036794">
    <property type="entry name" value="UCP_erythr_ester"/>
    <property type="match status" value="1"/>
</dbReference>
<organism evidence="1 2">
    <name type="scientific">Exophiala xenobiotica</name>
    <dbReference type="NCBI Taxonomy" id="348802"/>
    <lineage>
        <taxon>Eukaryota</taxon>
        <taxon>Fungi</taxon>
        <taxon>Dikarya</taxon>
        <taxon>Ascomycota</taxon>
        <taxon>Pezizomycotina</taxon>
        <taxon>Eurotiomycetes</taxon>
        <taxon>Chaetothyriomycetidae</taxon>
        <taxon>Chaetothyriales</taxon>
        <taxon>Herpotrichiellaceae</taxon>
        <taxon>Exophiala</taxon>
    </lineage>
</organism>
<dbReference type="Pfam" id="PF05139">
    <property type="entry name" value="Erythro_esteras"/>
    <property type="match status" value="1"/>
</dbReference>
<dbReference type="Gene3D" id="3.30.1870.10">
    <property type="entry name" value="EreA-like, domain 2"/>
    <property type="match status" value="1"/>
</dbReference>
<dbReference type="SUPFAM" id="SSF159501">
    <property type="entry name" value="EreA/ChaN-like"/>
    <property type="match status" value="1"/>
</dbReference>
<dbReference type="STRING" id="348802.A0A0D2ECU9"/>
<gene>
    <name evidence="1" type="ORF">PV05_08790</name>
</gene>
<dbReference type="PANTHER" id="PTHR31299:SF0">
    <property type="entry name" value="ESTERASE, PUTATIVE (AFU_ORTHOLOGUE AFUA_1G05850)-RELATED"/>
    <property type="match status" value="1"/>
</dbReference>
<name>A0A0D2ECU9_9EURO</name>
<sequence length="442" mass="51338">MSSLSQFMKKAAKALPPINSKSFPEYFDWLGQYNVVLLGDASHGTSEFYEARAEITKRLIQEHGFKMVALEADWPDAEAMDHYVRRWPKQAGRAEAHEVPFKRFPTWMWRNREMQDLAHWMRDYNETLPADQKAGIYGLDLYSMGTSMHAVIRYLQNVDPEMAKQARERYSQLMRWAGREHQYGLKMKMSGMQSCEKDVVHMLLDLLKKRLEYSAKAGDGEGFHSAEQNAVLVVDAEEYYRKMYYSDEITWNLRDLHMFQTLKRLIDFRQSKVVVWAHNSHLGDARYTDMGAQRDEINLGQLCRERLGVSDVAVVGTGTHDGTVAAAHEWDGDMEVMKVNPSREDSWERVAHDTGLDRFLIDMRKDHCDNATRRHLAAPRLERFIGVIYRPMTERWSHYSVSKLSKQFDAYMFFDKTHAVGALEKIQPKTPLAEAETYPFGL</sequence>
<evidence type="ECO:0008006" key="3">
    <source>
        <dbReference type="Google" id="ProtNLM"/>
    </source>
</evidence>
<evidence type="ECO:0000313" key="1">
    <source>
        <dbReference type="EMBL" id="KIW53198.1"/>
    </source>
</evidence>
<dbReference type="Gene3D" id="3.40.1660.10">
    <property type="entry name" value="EreA-like (biosynthetic domain)"/>
    <property type="match status" value="1"/>
</dbReference>
<dbReference type="HOGENOM" id="CLU_026490_1_0_1"/>